<dbReference type="InterPro" id="IPR018060">
    <property type="entry name" value="HTH_AraC"/>
</dbReference>
<dbReference type="SUPFAM" id="SSF46689">
    <property type="entry name" value="Homeodomain-like"/>
    <property type="match status" value="2"/>
</dbReference>
<dbReference type="Pfam" id="PF12833">
    <property type="entry name" value="HTH_18"/>
    <property type="match status" value="1"/>
</dbReference>
<dbReference type="Pfam" id="PF02311">
    <property type="entry name" value="AraC_binding"/>
    <property type="match status" value="1"/>
</dbReference>
<name>A0ABC9TZD0_CLOSY</name>
<dbReference type="Gene3D" id="1.10.10.60">
    <property type="entry name" value="Homeodomain-like"/>
    <property type="match status" value="2"/>
</dbReference>
<dbReference type="Gene3D" id="2.60.120.10">
    <property type="entry name" value="Jelly Rolls"/>
    <property type="match status" value="1"/>
</dbReference>
<dbReference type="InterPro" id="IPR037923">
    <property type="entry name" value="HTH-like"/>
</dbReference>
<dbReference type="GO" id="GO:0003677">
    <property type="term" value="F:DNA binding"/>
    <property type="evidence" value="ECO:0007669"/>
    <property type="project" value="UniProtKB-KW"/>
</dbReference>
<proteinExistence type="predicted"/>
<dbReference type="Proteomes" id="UP000016491">
    <property type="component" value="Unassembled WGS sequence"/>
</dbReference>
<dbReference type="SMART" id="SM00342">
    <property type="entry name" value="HTH_ARAC"/>
    <property type="match status" value="1"/>
</dbReference>
<comment type="caution">
    <text evidence="5">The sequence shown here is derived from an EMBL/GenBank/DDBJ whole genome shotgun (WGS) entry which is preliminary data.</text>
</comment>
<evidence type="ECO:0000313" key="6">
    <source>
        <dbReference type="Proteomes" id="UP000016491"/>
    </source>
</evidence>
<gene>
    <name evidence="5" type="ORF">CLOSYM_01797</name>
</gene>
<keyword evidence="2" id="KW-0238">DNA-binding</keyword>
<dbReference type="InterPro" id="IPR014710">
    <property type="entry name" value="RmlC-like_jellyroll"/>
</dbReference>
<dbReference type="InterPro" id="IPR009057">
    <property type="entry name" value="Homeodomain-like_sf"/>
</dbReference>
<reference evidence="5 6" key="1">
    <citation type="submission" date="2013-07" db="EMBL/GenBank/DDBJ databases">
        <authorList>
            <person name="Weinstock G."/>
            <person name="Sodergren E."/>
            <person name="Wylie T."/>
            <person name="Fulton L."/>
            <person name="Fulton R."/>
            <person name="Fronick C."/>
            <person name="O'Laughlin M."/>
            <person name="Godfrey J."/>
            <person name="Miner T."/>
            <person name="Herter B."/>
            <person name="Appelbaum E."/>
            <person name="Cordes M."/>
            <person name="Lek S."/>
            <person name="Wollam A."/>
            <person name="Pepin K.H."/>
            <person name="Palsikar V.B."/>
            <person name="Mitreva M."/>
            <person name="Wilson R.K."/>
        </authorList>
    </citation>
    <scope>NUCLEOTIDE SEQUENCE [LARGE SCALE GENOMIC DNA]</scope>
    <source>
        <strain evidence="5 6">ATCC 14940</strain>
    </source>
</reference>
<dbReference type="CDD" id="cd02208">
    <property type="entry name" value="cupin_RmlC-like"/>
    <property type="match status" value="1"/>
</dbReference>
<feature type="domain" description="HTH araC/xylS-type" evidence="4">
    <location>
        <begin position="174"/>
        <end position="271"/>
    </location>
</feature>
<dbReference type="PROSITE" id="PS00041">
    <property type="entry name" value="HTH_ARAC_FAMILY_1"/>
    <property type="match status" value="1"/>
</dbReference>
<dbReference type="EMBL" id="AWSU01000138">
    <property type="protein sequence ID" value="ERI77953.1"/>
    <property type="molecule type" value="Genomic_DNA"/>
</dbReference>
<evidence type="ECO:0000256" key="2">
    <source>
        <dbReference type="ARBA" id="ARBA00023125"/>
    </source>
</evidence>
<dbReference type="PROSITE" id="PS01124">
    <property type="entry name" value="HTH_ARAC_FAMILY_2"/>
    <property type="match status" value="1"/>
</dbReference>
<dbReference type="SUPFAM" id="SSF51215">
    <property type="entry name" value="Regulatory protein AraC"/>
    <property type="match status" value="1"/>
</dbReference>
<evidence type="ECO:0000256" key="3">
    <source>
        <dbReference type="ARBA" id="ARBA00023163"/>
    </source>
</evidence>
<protein>
    <submittedName>
        <fullName evidence="5">Transcriptional regulator, AraC family</fullName>
    </submittedName>
</protein>
<evidence type="ECO:0000259" key="4">
    <source>
        <dbReference type="PROSITE" id="PS01124"/>
    </source>
</evidence>
<organism evidence="5 6">
    <name type="scientific">[Clostridium] symbiosum ATCC 14940</name>
    <dbReference type="NCBI Taxonomy" id="411472"/>
    <lineage>
        <taxon>Bacteria</taxon>
        <taxon>Bacillati</taxon>
        <taxon>Bacillota</taxon>
        <taxon>Clostridia</taxon>
        <taxon>Lachnospirales</taxon>
        <taxon>Lachnospiraceae</taxon>
        <taxon>Otoolea</taxon>
    </lineage>
</organism>
<dbReference type="InterPro" id="IPR018062">
    <property type="entry name" value="HTH_AraC-typ_CS"/>
</dbReference>
<evidence type="ECO:0000256" key="1">
    <source>
        <dbReference type="ARBA" id="ARBA00023015"/>
    </source>
</evidence>
<dbReference type="InterPro" id="IPR003313">
    <property type="entry name" value="AraC-bd"/>
</dbReference>
<sequence length="299" mass="34086">MRGASGGMIQCQYEVHISKNDTYSMDRPHFHEDIEIVLCIAGEGVFFLEPEVFPLYRGQLFLIDSSILHRSVANEEYRCMVFHISSEMLHEFSSLQSNFQARSKRSGLVATLTEEATKYLESLYGKLAEDFGNEFGGDIRQTITLLTFLLTCFSHFNEAEDGEVHTNPSLDKVAPILTYIQEHLGEAMTTQSIADAFYMSKYHLCHIFKEGTGFSLMDYVINCRILKARSLLRNGMRVQEVGENVGFRNNEHFIRTFKKLTGTPPKRYAMMYKDSDQNAQRELVVVEGKDGKIIEGIKA</sequence>
<evidence type="ECO:0000313" key="5">
    <source>
        <dbReference type="EMBL" id="ERI77953.1"/>
    </source>
</evidence>
<keyword evidence="3" id="KW-0804">Transcription</keyword>
<keyword evidence="1" id="KW-0805">Transcription regulation</keyword>
<accession>A0ABC9TZD0</accession>
<dbReference type="PANTHER" id="PTHR43280:SF28">
    <property type="entry name" value="HTH-TYPE TRANSCRIPTIONAL ACTIVATOR RHAS"/>
    <property type="match status" value="1"/>
</dbReference>
<dbReference type="PANTHER" id="PTHR43280">
    <property type="entry name" value="ARAC-FAMILY TRANSCRIPTIONAL REGULATOR"/>
    <property type="match status" value="1"/>
</dbReference>
<dbReference type="AlphaFoldDB" id="A0ABC9TZD0"/>